<proteinExistence type="predicted"/>
<evidence type="ECO:0000256" key="1">
    <source>
        <dbReference type="SAM" id="Phobius"/>
    </source>
</evidence>
<feature type="transmembrane region" description="Helical" evidence="1">
    <location>
        <begin position="18"/>
        <end position="41"/>
    </location>
</feature>
<organism evidence="2 3">
    <name type="scientific">Nostoc flagelliforme FACHB-838</name>
    <dbReference type="NCBI Taxonomy" id="2692904"/>
    <lineage>
        <taxon>Bacteria</taxon>
        <taxon>Bacillati</taxon>
        <taxon>Cyanobacteriota</taxon>
        <taxon>Cyanophyceae</taxon>
        <taxon>Nostocales</taxon>
        <taxon>Nostocaceae</taxon>
        <taxon>Nostoc</taxon>
    </lineage>
</organism>
<keyword evidence="1" id="KW-0812">Transmembrane</keyword>
<accession>A0ABR8E402</accession>
<gene>
    <name evidence="2" type="ORF">H6G97_40185</name>
</gene>
<keyword evidence="3" id="KW-1185">Reference proteome</keyword>
<dbReference type="EMBL" id="JACJSI010000258">
    <property type="protein sequence ID" value="MBD2535290.1"/>
    <property type="molecule type" value="Genomic_DNA"/>
</dbReference>
<evidence type="ECO:0000313" key="2">
    <source>
        <dbReference type="EMBL" id="MBD2535290.1"/>
    </source>
</evidence>
<evidence type="ECO:0000313" key="3">
    <source>
        <dbReference type="Proteomes" id="UP000623440"/>
    </source>
</evidence>
<name>A0ABR8E402_9NOSO</name>
<keyword evidence="1" id="KW-1133">Transmembrane helix</keyword>
<keyword evidence="1" id="KW-0472">Membrane</keyword>
<dbReference type="RefSeq" id="WP_190946134.1">
    <property type="nucleotide sequence ID" value="NZ_JACJSI010000258.1"/>
</dbReference>
<comment type="caution">
    <text evidence="2">The sequence shown here is derived from an EMBL/GenBank/DDBJ whole genome shotgun (WGS) entry which is preliminary data.</text>
</comment>
<reference evidence="2 3" key="1">
    <citation type="journal article" date="2020" name="ISME J.">
        <title>Comparative genomics reveals insights into cyanobacterial evolution and habitat adaptation.</title>
        <authorList>
            <person name="Chen M.Y."/>
            <person name="Teng W.K."/>
            <person name="Zhao L."/>
            <person name="Hu C.X."/>
            <person name="Zhou Y.K."/>
            <person name="Han B.P."/>
            <person name="Song L.R."/>
            <person name="Shu W.S."/>
        </authorList>
    </citation>
    <scope>NUCLEOTIDE SEQUENCE [LARGE SCALE GENOMIC DNA]</scope>
    <source>
        <strain evidence="2 3">FACHB-838</strain>
    </source>
</reference>
<protein>
    <submittedName>
        <fullName evidence="2">Uncharacterized protein</fullName>
    </submittedName>
</protein>
<sequence length="69" mass="8122">MQQASNSNSDKHPKHRHWFWYIFGTLVGLLGLYGVVSYVVLPALWRHYEHNPKLEHSPKTTQTAEGIYW</sequence>
<dbReference type="Proteomes" id="UP000623440">
    <property type="component" value="Unassembled WGS sequence"/>
</dbReference>